<sequence>MTMGMITDSDAGRIDRRDVLGGGGAVIGGMVSGLFGGARPARAQAISGGVPEVDRATVRVVTDNYHFALSPSGMIGDVEVGRTGFALSDAPPEKALQSEFGLSLHLETQRAAETRKILIDFGYSSPTLLNNMAILGIDASELDAMVLSHGHFDHFGGMVGFFTATQGKRRPGLPFYLGGEECFCTRQLTVGPSPKNFGALDRQAIDDANLEVLNAEGPSILADHAFVTGHIGKATFERVLSPTRMKVGVDGGLGCFPDQMPADRRADDWAPDEFGHEISTCVNVKGRGLVVTTSCGHRGIVNTVKRAMAVSGVRKVHAVLGGFHLAPHDEAYVRKTIDELVALDVDHIIPMHCTGEMFYEILKAELPSKLIRSYTGTKLVFGA</sequence>
<dbReference type="InterPro" id="IPR006311">
    <property type="entry name" value="TAT_signal"/>
</dbReference>
<dbReference type="PANTHER" id="PTHR13754">
    <property type="entry name" value="METALLO-BETA-LACTAMASE SUPERFAMILY PROTEIN"/>
    <property type="match status" value="1"/>
</dbReference>
<evidence type="ECO:0000313" key="2">
    <source>
        <dbReference type="EMBL" id="SEA94566.1"/>
    </source>
</evidence>
<organism evidence="2 3">
    <name type="scientific">Rubrimonas cliftonensis</name>
    <dbReference type="NCBI Taxonomy" id="89524"/>
    <lineage>
        <taxon>Bacteria</taxon>
        <taxon>Pseudomonadati</taxon>
        <taxon>Pseudomonadota</taxon>
        <taxon>Alphaproteobacteria</taxon>
        <taxon>Rhodobacterales</taxon>
        <taxon>Paracoccaceae</taxon>
        <taxon>Rubrimonas</taxon>
    </lineage>
</organism>
<dbReference type="Pfam" id="PF00753">
    <property type="entry name" value="Lactamase_B"/>
    <property type="match status" value="1"/>
</dbReference>
<dbReference type="PROSITE" id="PS51318">
    <property type="entry name" value="TAT"/>
    <property type="match status" value="1"/>
</dbReference>
<dbReference type="GO" id="GO:0016740">
    <property type="term" value="F:transferase activity"/>
    <property type="evidence" value="ECO:0007669"/>
    <property type="project" value="TreeGrafter"/>
</dbReference>
<dbReference type="PANTHER" id="PTHR13754:SF13">
    <property type="entry name" value="METALLO-BETA-LACTAMASE SUPERFAMILY PROTEIN (AFU_ORTHOLOGUE AFUA_3G07630)"/>
    <property type="match status" value="1"/>
</dbReference>
<dbReference type="Proteomes" id="UP000198703">
    <property type="component" value="Unassembled WGS sequence"/>
</dbReference>
<evidence type="ECO:0000313" key="3">
    <source>
        <dbReference type="Proteomes" id="UP000198703"/>
    </source>
</evidence>
<gene>
    <name evidence="2" type="ORF">SAMN05444370_12042</name>
</gene>
<reference evidence="2 3" key="1">
    <citation type="submission" date="2016-10" db="EMBL/GenBank/DDBJ databases">
        <authorList>
            <person name="de Groot N.N."/>
        </authorList>
    </citation>
    <scope>NUCLEOTIDE SEQUENCE [LARGE SCALE GENOMIC DNA]</scope>
    <source>
        <strain evidence="2 3">DSM 15345</strain>
    </source>
</reference>
<dbReference type="STRING" id="89524.SAMN05444370_12042"/>
<dbReference type="SUPFAM" id="SSF56281">
    <property type="entry name" value="Metallo-hydrolase/oxidoreductase"/>
    <property type="match status" value="1"/>
</dbReference>
<evidence type="ECO:0000259" key="1">
    <source>
        <dbReference type="Pfam" id="PF00753"/>
    </source>
</evidence>
<feature type="domain" description="Metallo-beta-lactamase" evidence="1">
    <location>
        <begin position="113"/>
        <end position="165"/>
    </location>
</feature>
<dbReference type="InterPro" id="IPR052926">
    <property type="entry name" value="Metallo-beta-lactamase_dom"/>
</dbReference>
<accession>A0A1H4FB67</accession>
<dbReference type="RefSeq" id="WP_217632239.1">
    <property type="nucleotide sequence ID" value="NZ_FNQM01000020.1"/>
</dbReference>
<keyword evidence="3" id="KW-1185">Reference proteome</keyword>
<dbReference type="InterPro" id="IPR001279">
    <property type="entry name" value="Metallo-B-lactamas"/>
</dbReference>
<protein>
    <submittedName>
        <fullName evidence="2">7,8-dihydropterin-6-yl-methyl-4-(Beta-D-ribofuranosyl)aminobenzene 5'-phosphate synthase</fullName>
    </submittedName>
</protein>
<proteinExistence type="predicted"/>
<dbReference type="CDD" id="cd07713">
    <property type="entry name" value="DHPS-like_MBL-fold"/>
    <property type="match status" value="1"/>
</dbReference>
<name>A0A1H4FB67_9RHOB</name>
<dbReference type="Gene3D" id="3.60.15.10">
    <property type="entry name" value="Ribonuclease Z/Hydroxyacylglutathione hydrolase-like"/>
    <property type="match status" value="1"/>
</dbReference>
<dbReference type="InterPro" id="IPR036866">
    <property type="entry name" value="RibonucZ/Hydroxyglut_hydro"/>
</dbReference>
<dbReference type="InterPro" id="IPR041712">
    <property type="entry name" value="DHPS-like_MBL-fold"/>
</dbReference>
<dbReference type="EMBL" id="FNQM01000020">
    <property type="protein sequence ID" value="SEA94566.1"/>
    <property type="molecule type" value="Genomic_DNA"/>
</dbReference>
<dbReference type="AlphaFoldDB" id="A0A1H4FB67"/>